<evidence type="ECO:0000259" key="7">
    <source>
        <dbReference type="Pfam" id="PF02931"/>
    </source>
</evidence>
<dbReference type="PRINTS" id="PR00252">
    <property type="entry name" value="NRIONCHANNEL"/>
</dbReference>
<dbReference type="PANTHER" id="PTHR18945">
    <property type="entry name" value="NEUROTRANSMITTER GATED ION CHANNEL"/>
    <property type="match status" value="1"/>
</dbReference>
<dbReference type="STRING" id="400727.A0A2T7PC61"/>
<feature type="transmembrane region" description="Helical" evidence="5">
    <location>
        <begin position="288"/>
        <end position="313"/>
    </location>
</feature>
<dbReference type="FunFam" id="2.70.170.10:FF:000028">
    <property type="entry name" value="AcetylCholine Receptor"/>
    <property type="match status" value="1"/>
</dbReference>
<dbReference type="Pfam" id="PF02932">
    <property type="entry name" value="Neur_chan_memb"/>
    <property type="match status" value="1"/>
</dbReference>
<dbReference type="InterPro" id="IPR038050">
    <property type="entry name" value="Neuro_actylchol_rec"/>
</dbReference>
<dbReference type="GO" id="GO:0005230">
    <property type="term" value="F:extracellular ligand-gated monoatomic ion channel activity"/>
    <property type="evidence" value="ECO:0007669"/>
    <property type="project" value="InterPro"/>
</dbReference>
<keyword evidence="4 5" id="KW-0472">Membrane</keyword>
<keyword evidence="6" id="KW-0732">Signal</keyword>
<evidence type="ECO:0000256" key="3">
    <source>
        <dbReference type="ARBA" id="ARBA00022989"/>
    </source>
</evidence>
<evidence type="ECO:0000256" key="5">
    <source>
        <dbReference type="SAM" id="Phobius"/>
    </source>
</evidence>
<evidence type="ECO:0000256" key="1">
    <source>
        <dbReference type="ARBA" id="ARBA00004141"/>
    </source>
</evidence>
<keyword evidence="10" id="KW-1185">Reference proteome</keyword>
<dbReference type="GO" id="GO:0016020">
    <property type="term" value="C:membrane"/>
    <property type="evidence" value="ECO:0007669"/>
    <property type="project" value="UniProtKB-SubCell"/>
</dbReference>
<feature type="transmembrane region" description="Helical" evidence="5">
    <location>
        <begin position="260"/>
        <end position="282"/>
    </location>
</feature>
<feature type="signal peptide" evidence="6">
    <location>
        <begin position="1"/>
        <end position="19"/>
    </location>
</feature>
<comment type="subcellular location">
    <subcellularLocation>
        <location evidence="1">Membrane</location>
        <topology evidence="1">Multi-pass membrane protein</topology>
    </subcellularLocation>
</comment>
<dbReference type="SUPFAM" id="SSF63712">
    <property type="entry name" value="Nicotinic receptor ligand binding domain-like"/>
    <property type="match status" value="2"/>
</dbReference>
<dbReference type="Proteomes" id="UP000245119">
    <property type="component" value="Linkage Group LG5"/>
</dbReference>
<keyword evidence="3 5" id="KW-1133">Transmembrane helix</keyword>
<keyword evidence="2 5" id="KW-0812">Transmembrane</keyword>
<dbReference type="EMBL" id="PZQS01000005">
    <property type="protein sequence ID" value="PVD31000.1"/>
    <property type="molecule type" value="Genomic_DNA"/>
</dbReference>
<dbReference type="InterPro" id="IPR036734">
    <property type="entry name" value="Neur_chan_lig-bd_sf"/>
</dbReference>
<proteinExistence type="predicted"/>
<feature type="domain" description="Neurotransmitter-gated ion-channel ligand-binding" evidence="7">
    <location>
        <begin position="26"/>
        <end position="228"/>
    </location>
</feature>
<evidence type="ECO:0000256" key="2">
    <source>
        <dbReference type="ARBA" id="ARBA00022692"/>
    </source>
</evidence>
<name>A0A2T7PC61_POMCA</name>
<evidence type="ECO:0008006" key="11">
    <source>
        <dbReference type="Google" id="ProtNLM"/>
    </source>
</evidence>
<dbReference type="InterPro" id="IPR036719">
    <property type="entry name" value="Neuro-gated_channel_TM_sf"/>
</dbReference>
<reference evidence="9 10" key="1">
    <citation type="submission" date="2018-04" db="EMBL/GenBank/DDBJ databases">
        <title>The genome of golden apple snail Pomacea canaliculata provides insight into stress tolerance and invasive adaptation.</title>
        <authorList>
            <person name="Liu C."/>
            <person name="Liu B."/>
            <person name="Ren Y."/>
            <person name="Zhang Y."/>
            <person name="Wang H."/>
            <person name="Li S."/>
            <person name="Jiang F."/>
            <person name="Yin L."/>
            <person name="Zhang G."/>
            <person name="Qian W."/>
            <person name="Fan W."/>
        </authorList>
    </citation>
    <scope>NUCLEOTIDE SEQUENCE [LARGE SCALE GENOMIC DNA]</scope>
    <source>
        <strain evidence="9">SZHN2017</strain>
        <tissue evidence="9">Muscle</tissue>
    </source>
</reference>
<feature type="transmembrane region" description="Helical" evidence="5">
    <location>
        <begin position="627"/>
        <end position="651"/>
    </location>
</feature>
<dbReference type="InterPro" id="IPR006201">
    <property type="entry name" value="Neur_channel"/>
</dbReference>
<evidence type="ECO:0000256" key="4">
    <source>
        <dbReference type="ARBA" id="ARBA00023136"/>
    </source>
</evidence>
<comment type="caution">
    <text evidence="9">The sequence shown here is derived from an EMBL/GenBank/DDBJ whole genome shotgun (WGS) entry which is preliminary data.</text>
</comment>
<dbReference type="Gene3D" id="1.20.58.390">
    <property type="entry name" value="Neurotransmitter-gated ion-channel transmembrane domain"/>
    <property type="match status" value="1"/>
</dbReference>
<feature type="chain" id="PRO_5015432190" description="Neurotransmitter-gated ion-channel ligand-binding domain-containing protein" evidence="6">
    <location>
        <begin position="20"/>
        <end position="659"/>
    </location>
</feature>
<accession>A0A2T7PC61</accession>
<dbReference type="InterPro" id="IPR006202">
    <property type="entry name" value="Neur_chan_lig-bd"/>
</dbReference>
<dbReference type="InterPro" id="IPR006029">
    <property type="entry name" value="Neurotrans-gated_channel_TM"/>
</dbReference>
<dbReference type="CDD" id="cd18989">
    <property type="entry name" value="LGIC_ECD_cation"/>
    <property type="match status" value="2"/>
</dbReference>
<evidence type="ECO:0000313" key="10">
    <source>
        <dbReference type="Proteomes" id="UP000245119"/>
    </source>
</evidence>
<evidence type="ECO:0000256" key="6">
    <source>
        <dbReference type="SAM" id="SignalP"/>
    </source>
</evidence>
<dbReference type="Gene3D" id="2.70.170.10">
    <property type="entry name" value="Neurotransmitter-gated ion-channel ligand-binding domain"/>
    <property type="match status" value="2"/>
</dbReference>
<protein>
    <recommendedName>
        <fullName evidence="11">Neurotransmitter-gated ion-channel ligand-binding domain-containing protein</fullName>
    </recommendedName>
</protein>
<dbReference type="AlphaFoldDB" id="A0A2T7PC61"/>
<dbReference type="SUPFAM" id="SSF90112">
    <property type="entry name" value="Neurotransmitter-gated ion-channel transmembrane pore"/>
    <property type="match status" value="1"/>
</dbReference>
<dbReference type="Pfam" id="PF02931">
    <property type="entry name" value="Neur_chan_LBD"/>
    <property type="match status" value="2"/>
</dbReference>
<evidence type="ECO:0000259" key="8">
    <source>
        <dbReference type="Pfam" id="PF02932"/>
    </source>
</evidence>
<feature type="domain" description="Neurotransmitter-gated ion-channel transmembrane" evidence="8">
    <location>
        <begin position="236"/>
        <end position="372"/>
    </location>
</feature>
<dbReference type="OrthoDB" id="6153337at2759"/>
<feature type="transmembrane region" description="Helical" evidence="5">
    <location>
        <begin position="229"/>
        <end position="253"/>
    </location>
</feature>
<gene>
    <name evidence="9" type="ORF">C0Q70_10276</name>
</gene>
<evidence type="ECO:0000313" key="9">
    <source>
        <dbReference type="EMBL" id="PVD31000.1"/>
    </source>
</evidence>
<dbReference type="CDD" id="cd19051">
    <property type="entry name" value="LGIC_TM_cation"/>
    <property type="match status" value="1"/>
</dbReference>
<sequence>MQALVFIVVSLCGFHISDGQSAEDVQLIHKMLDNNTISPYVRPQKNVSRPTALNISFHLVAIVDFNAASHRLTSSALLTVAWQDDYLTWEPAAYGGITRILPDPTQLWRPRLTIRNTLTDMKVLDHSYMVARYDGMMKWLPIETFETFCHVDVTYFPFELQKCRWEMFLWAEDESVDLNPVQSGVVLDSYVGDGEWKVTSTAVRRVTSHLDDAPFSVLVYEVTLRRRPALVVMTIVLPLFILAGLNVFVFIIPHESGARLSFATTSLLSYGIFLASVVNLLPGSVKTLSILVIGMSVFLILSAIYSLISVVFMRLCCREDARRVQEKLQAVTRRLERLVHVTVSDLTATQKPQPGQARTGTDDRMTWKRASLVVWISVSGSQSAEDVSRIHAELENSIISPYIRPAKNFSRPLIVNISFHLVAIVDFNAASHRLTSSALLTVTWQDDYLTWEPAAYGGITRILPDPTKLWRPRLTIRNTLTDMKVIGQNYMVARHDGTVKWFPAEMFETFCHGDVKYFPYDHHTCDLQMFIWAEGEGPIELQPVKSEIDFDSYVGNGEWKVSSTAVRRVTYHLHDDPISVVVYEVTLRRRPALVVMTIVLPVFILAGLNIFVFLIPYESGTFKCSELLLSAVVFTSIVRIVIPAYSVYPYFNMRISLSL</sequence>
<dbReference type="GO" id="GO:0004888">
    <property type="term" value="F:transmembrane signaling receptor activity"/>
    <property type="evidence" value="ECO:0007669"/>
    <property type="project" value="InterPro"/>
</dbReference>
<feature type="transmembrane region" description="Helical" evidence="5">
    <location>
        <begin position="593"/>
        <end position="615"/>
    </location>
</feature>
<organism evidence="9 10">
    <name type="scientific">Pomacea canaliculata</name>
    <name type="common">Golden apple snail</name>
    <dbReference type="NCBI Taxonomy" id="400727"/>
    <lineage>
        <taxon>Eukaryota</taxon>
        <taxon>Metazoa</taxon>
        <taxon>Spiralia</taxon>
        <taxon>Lophotrochozoa</taxon>
        <taxon>Mollusca</taxon>
        <taxon>Gastropoda</taxon>
        <taxon>Caenogastropoda</taxon>
        <taxon>Architaenioglossa</taxon>
        <taxon>Ampullarioidea</taxon>
        <taxon>Ampullariidae</taxon>
        <taxon>Pomacea</taxon>
    </lineage>
</organism>
<feature type="domain" description="Neurotransmitter-gated ion-channel ligand-binding" evidence="7">
    <location>
        <begin position="401"/>
        <end position="591"/>
    </location>
</feature>